<dbReference type="PANTHER" id="PTHR43185:SF1">
    <property type="entry name" value="FE(2+) TRANSPORTER FEOB"/>
    <property type="match status" value="1"/>
</dbReference>
<organism evidence="3 4">
    <name type="scientific">Alkalispirochaeta sphaeroplastigenens</name>
    <dbReference type="NCBI Taxonomy" id="1187066"/>
    <lineage>
        <taxon>Bacteria</taxon>
        <taxon>Pseudomonadati</taxon>
        <taxon>Spirochaetota</taxon>
        <taxon>Spirochaetia</taxon>
        <taxon>Spirochaetales</taxon>
        <taxon>Spirochaetaceae</taxon>
        <taxon>Alkalispirochaeta</taxon>
    </lineage>
</organism>
<dbReference type="GO" id="GO:0015093">
    <property type="term" value="F:ferrous iron transmembrane transporter activity"/>
    <property type="evidence" value="ECO:0007669"/>
    <property type="project" value="TreeGrafter"/>
</dbReference>
<sequence length="591" mass="63364">MACHTPAGSAPQGHKEVLLIGPPNVGKSVVFNHLTGMNVSMANYAGTTVDIARGTGRFGEFPVSLVDLPGTYTLAASNQAEEVATDMLAGPADLVLIVADAVHLESSLFLVLQILEAGHPAIVILNRIDVARRRGIEVDAGLLAERLGVPVVPTVAVRSEGFDALRHEVVQALREPRVPVPLRGDPWEISEELCRAVQQTSGDDSDLHDLPPHGAVPHPRRRIRFGENALIQPWPGLLIAGLALLTAVGIIVGLGMGMRQFLLLPLVRGHLFPLLRSLVTALVGQEMIRNILIGEYGLLIKGIEWPFTLVLPYVISFYLVISIMEDTGYLPRFAVLLDGAFGKIGLRGSHSISLLLGYGCAIPGILSSRAMGSRKERIILATMISLAVPCISQTGAIFALLAEANLLLVPVIFLLSFMVMIGAGLILDRLVPGTRSRLVYEMPVLLVPQRRVILRKMIGQIRHYIIDGALPMVVAVGIASVLYETGILAYLGRFLAPLVTGWLRLPEEAAVPLVLGVVRRELTVLPLLDMGLSPVQLLVGASVGLFYVPCIAVVATLSREFGVRIAFGHLLLTVATAFLVGGVIARVGAFL</sequence>
<dbReference type="GO" id="GO:0005525">
    <property type="term" value="F:GTP binding"/>
    <property type="evidence" value="ECO:0007669"/>
    <property type="project" value="InterPro"/>
</dbReference>
<proteinExistence type="predicted"/>
<keyword evidence="1" id="KW-0472">Membrane</keyword>
<feature type="transmembrane region" description="Helical" evidence="1">
    <location>
        <begin position="344"/>
        <end position="366"/>
    </location>
</feature>
<evidence type="ECO:0000313" key="4">
    <source>
        <dbReference type="Proteomes" id="UP000237350"/>
    </source>
</evidence>
<name>A0A2S4K1G8_9SPIO</name>
<reference evidence="4" key="1">
    <citation type="submission" date="2015-12" db="EMBL/GenBank/DDBJ databases">
        <authorList>
            <person name="Lodha T.D."/>
            <person name="Chintalapati S."/>
            <person name="Chintalapati V.R."/>
            <person name="Sravanthi T."/>
        </authorList>
    </citation>
    <scope>NUCLEOTIDE SEQUENCE [LARGE SCALE GENOMIC DNA]</scope>
    <source>
        <strain evidence="4">JC133</strain>
    </source>
</reference>
<feature type="transmembrane region" description="Helical" evidence="1">
    <location>
        <begin position="535"/>
        <end position="557"/>
    </location>
</feature>
<dbReference type="Pfam" id="PF07670">
    <property type="entry name" value="Gate"/>
    <property type="match status" value="2"/>
</dbReference>
<accession>A0A2S4K1G8</accession>
<dbReference type="InterPro" id="IPR050860">
    <property type="entry name" value="FeoB_GTPase"/>
</dbReference>
<dbReference type="InterPro" id="IPR011642">
    <property type="entry name" value="Gate_dom"/>
</dbReference>
<dbReference type="CDD" id="cd01879">
    <property type="entry name" value="FeoB"/>
    <property type="match status" value="1"/>
</dbReference>
<feature type="transmembrane region" description="Helical" evidence="1">
    <location>
        <begin position="378"/>
        <end position="401"/>
    </location>
</feature>
<keyword evidence="4" id="KW-1185">Reference proteome</keyword>
<feature type="transmembrane region" description="Helical" evidence="1">
    <location>
        <begin position="305"/>
        <end position="324"/>
    </location>
</feature>
<dbReference type="SUPFAM" id="SSF52540">
    <property type="entry name" value="P-loop containing nucleoside triphosphate hydrolases"/>
    <property type="match status" value="1"/>
</dbReference>
<dbReference type="PROSITE" id="PS51711">
    <property type="entry name" value="G_FEOB"/>
    <property type="match status" value="1"/>
</dbReference>
<dbReference type="Gene3D" id="3.40.50.300">
    <property type="entry name" value="P-loop containing nucleotide triphosphate hydrolases"/>
    <property type="match status" value="1"/>
</dbReference>
<feature type="domain" description="FeoB-type G" evidence="2">
    <location>
        <begin position="14"/>
        <end position="175"/>
    </location>
</feature>
<evidence type="ECO:0000259" key="2">
    <source>
        <dbReference type="PROSITE" id="PS51711"/>
    </source>
</evidence>
<dbReference type="Proteomes" id="UP000237350">
    <property type="component" value="Unassembled WGS sequence"/>
</dbReference>
<comment type="caution">
    <text evidence="3">The sequence shown here is derived from an EMBL/GenBank/DDBJ whole genome shotgun (WGS) entry which is preliminary data.</text>
</comment>
<keyword evidence="1" id="KW-1133">Transmembrane helix</keyword>
<dbReference type="Pfam" id="PF07664">
    <property type="entry name" value="FeoB_C"/>
    <property type="match status" value="1"/>
</dbReference>
<feature type="transmembrane region" description="Helical" evidence="1">
    <location>
        <begin position="230"/>
        <end position="256"/>
    </location>
</feature>
<dbReference type="OrthoDB" id="9809127at2"/>
<dbReference type="PANTHER" id="PTHR43185">
    <property type="entry name" value="FERROUS IRON TRANSPORT PROTEIN B"/>
    <property type="match status" value="1"/>
</dbReference>
<feature type="transmembrane region" description="Helical" evidence="1">
    <location>
        <begin position="569"/>
        <end position="589"/>
    </location>
</feature>
<dbReference type="GO" id="GO:0005886">
    <property type="term" value="C:plasma membrane"/>
    <property type="evidence" value="ECO:0007669"/>
    <property type="project" value="TreeGrafter"/>
</dbReference>
<dbReference type="RefSeq" id="WP_103678956.1">
    <property type="nucleotide sequence ID" value="NZ_LPWH01000001.1"/>
</dbReference>
<dbReference type="Pfam" id="PF02421">
    <property type="entry name" value="FeoB_N"/>
    <property type="match status" value="1"/>
</dbReference>
<dbReference type="PRINTS" id="PR00326">
    <property type="entry name" value="GTP1OBG"/>
</dbReference>
<keyword evidence="1" id="KW-0812">Transmembrane</keyword>
<dbReference type="InterPro" id="IPR011640">
    <property type="entry name" value="Fe2_transport_prot_B_C"/>
</dbReference>
<dbReference type="InterPro" id="IPR005225">
    <property type="entry name" value="Small_GTP-bd"/>
</dbReference>
<evidence type="ECO:0000256" key="1">
    <source>
        <dbReference type="SAM" id="Phobius"/>
    </source>
</evidence>
<dbReference type="NCBIfam" id="TIGR00231">
    <property type="entry name" value="small_GTP"/>
    <property type="match status" value="1"/>
</dbReference>
<feature type="transmembrane region" description="Helical" evidence="1">
    <location>
        <begin position="464"/>
        <end position="483"/>
    </location>
</feature>
<dbReference type="AlphaFoldDB" id="A0A2S4K1G8"/>
<dbReference type="InterPro" id="IPR006073">
    <property type="entry name" value="GTP-bd"/>
</dbReference>
<feature type="transmembrane region" description="Helical" evidence="1">
    <location>
        <begin position="407"/>
        <end position="427"/>
    </location>
</feature>
<gene>
    <name evidence="3" type="ORF">AU468_00065</name>
</gene>
<evidence type="ECO:0000313" key="3">
    <source>
        <dbReference type="EMBL" id="POR05608.1"/>
    </source>
</evidence>
<dbReference type="EMBL" id="LPWH01000001">
    <property type="protein sequence ID" value="POR05608.1"/>
    <property type="molecule type" value="Genomic_DNA"/>
</dbReference>
<dbReference type="InterPro" id="IPR027417">
    <property type="entry name" value="P-loop_NTPase"/>
</dbReference>
<dbReference type="InterPro" id="IPR030389">
    <property type="entry name" value="G_FEOB_dom"/>
</dbReference>
<protein>
    <submittedName>
        <fullName evidence="3">GTP-binding protein</fullName>
    </submittedName>
</protein>